<gene>
    <name evidence="1" type="ORF">AK812_SmicGene23230</name>
</gene>
<evidence type="ECO:0000313" key="1">
    <source>
        <dbReference type="EMBL" id="OLP94707.1"/>
    </source>
</evidence>
<reference evidence="1 2" key="1">
    <citation type="submission" date="2016-02" db="EMBL/GenBank/DDBJ databases">
        <title>Genome analysis of coral dinoflagellate symbionts highlights evolutionary adaptations to a symbiotic lifestyle.</title>
        <authorList>
            <person name="Aranda M."/>
            <person name="Li Y."/>
            <person name="Liew Y.J."/>
            <person name="Baumgarten S."/>
            <person name="Simakov O."/>
            <person name="Wilson M."/>
            <person name="Piel J."/>
            <person name="Ashoor H."/>
            <person name="Bougouffa S."/>
            <person name="Bajic V.B."/>
            <person name="Ryu T."/>
            <person name="Ravasi T."/>
            <person name="Bayer T."/>
            <person name="Micklem G."/>
            <person name="Kim H."/>
            <person name="Bhak J."/>
            <person name="Lajeunesse T.C."/>
            <person name="Voolstra C.R."/>
        </authorList>
    </citation>
    <scope>NUCLEOTIDE SEQUENCE [LARGE SCALE GENOMIC DNA]</scope>
    <source>
        <strain evidence="1 2">CCMP2467</strain>
    </source>
</reference>
<protein>
    <submittedName>
        <fullName evidence="1">Uncharacterized protein</fullName>
    </submittedName>
</protein>
<name>A0A1Q9DHR4_SYMMI</name>
<sequence length="157" mass="17484">MQQVNSINGEDVALVVAARQQESRQSKLLEEEIEVIDRAHRVYVMSAILSYAEPEALIHPWATQDFSGTPFVTFVAWITHRGLARAPMCCAAAFDWPQADGSSVLQVARPPNVDVDWAAQETELVEDRRLQGDPDANCGSRKCTGNRLYKHSDIFLA</sequence>
<dbReference type="AlphaFoldDB" id="A0A1Q9DHR4"/>
<comment type="caution">
    <text evidence="1">The sequence shown here is derived from an EMBL/GenBank/DDBJ whole genome shotgun (WGS) entry which is preliminary data.</text>
</comment>
<proteinExistence type="predicted"/>
<evidence type="ECO:0000313" key="2">
    <source>
        <dbReference type="Proteomes" id="UP000186817"/>
    </source>
</evidence>
<dbReference type="OrthoDB" id="10476896at2759"/>
<keyword evidence="2" id="KW-1185">Reference proteome</keyword>
<accession>A0A1Q9DHR4</accession>
<dbReference type="EMBL" id="LSRX01000532">
    <property type="protein sequence ID" value="OLP94707.1"/>
    <property type="molecule type" value="Genomic_DNA"/>
</dbReference>
<dbReference type="Proteomes" id="UP000186817">
    <property type="component" value="Unassembled WGS sequence"/>
</dbReference>
<organism evidence="1 2">
    <name type="scientific">Symbiodinium microadriaticum</name>
    <name type="common">Dinoflagellate</name>
    <name type="synonym">Zooxanthella microadriatica</name>
    <dbReference type="NCBI Taxonomy" id="2951"/>
    <lineage>
        <taxon>Eukaryota</taxon>
        <taxon>Sar</taxon>
        <taxon>Alveolata</taxon>
        <taxon>Dinophyceae</taxon>
        <taxon>Suessiales</taxon>
        <taxon>Symbiodiniaceae</taxon>
        <taxon>Symbiodinium</taxon>
    </lineage>
</organism>